<keyword evidence="3" id="KW-1185">Reference proteome</keyword>
<evidence type="ECO:0000313" key="2">
    <source>
        <dbReference type="EMBL" id="CAD6903511.1"/>
    </source>
</evidence>
<evidence type="ECO:0008006" key="4">
    <source>
        <dbReference type="Google" id="ProtNLM"/>
    </source>
</evidence>
<protein>
    <recommendedName>
        <fullName evidence="4">Transcription activator GCR1-like domain-containing protein</fullName>
    </recommendedName>
</protein>
<name>A0ABN7IMI2_9BASI</name>
<evidence type="ECO:0000313" key="3">
    <source>
        <dbReference type="Proteomes" id="UP000836402"/>
    </source>
</evidence>
<organism evidence="2 3">
    <name type="scientific">Tilletia caries</name>
    <name type="common">wheat bunt fungus</name>
    <dbReference type="NCBI Taxonomy" id="13290"/>
    <lineage>
        <taxon>Eukaryota</taxon>
        <taxon>Fungi</taxon>
        <taxon>Dikarya</taxon>
        <taxon>Basidiomycota</taxon>
        <taxon>Ustilaginomycotina</taxon>
        <taxon>Exobasidiomycetes</taxon>
        <taxon>Tilletiales</taxon>
        <taxon>Tilletiaceae</taxon>
        <taxon>Tilletia</taxon>
    </lineage>
</organism>
<evidence type="ECO:0000256" key="1">
    <source>
        <dbReference type="SAM" id="MobiDB-lite"/>
    </source>
</evidence>
<sequence>MEPFTSTEFHAFRSALTTTIAGTPHPLEVTVTELIPRLGHALSDLRSSVAETTEAFKQAISTQQAENDRLRLSFETAIATLSSSIERRDRADEARAMTQQVIMSSITALASASSSLESPHTSQHEQQQQTIQLLVRLLSNSTVSPALSGPPVSAATVPAASAISSPLSGSQSLELTGTTPTSSSPSSPPVLSSSAAALTGPAPTSSPVPPTTPLVPPATAPCPSLPAAPVLLPRTILCLAATVKTVNELAREWYEGRDGYMGICARLLAKDEGLASKGAAARKQICRWRRVIAVLEELVAQRGWRRPEAVAAIDHHLKHEKYGLRTLADQHLAKDETRLAWVQALLPPSSSSVSGS</sequence>
<accession>A0ABN7IMI2</accession>
<dbReference type="Proteomes" id="UP000836402">
    <property type="component" value="Unassembled WGS sequence"/>
</dbReference>
<reference evidence="2" key="1">
    <citation type="submission" date="2020-10" db="EMBL/GenBank/DDBJ databases">
        <authorList>
            <person name="Sedaghatjoo S."/>
        </authorList>
    </citation>
    <scope>NUCLEOTIDE SEQUENCE</scope>
    <source>
        <strain evidence="2">AZH3</strain>
    </source>
</reference>
<proteinExistence type="predicted"/>
<gene>
    <name evidence="2" type="ORF">JKIAZH3_G8455</name>
</gene>
<feature type="region of interest" description="Disordered" evidence="1">
    <location>
        <begin position="165"/>
        <end position="212"/>
    </location>
</feature>
<comment type="caution">
    <text evidence="2">The sequence shown here is derived from an EMBL/GenBank/DDBJ whole genome shotgun (WGS) entry which is preliminary data.</text>
</comment>
<dbReference type="EMBL" id="CAJHJG010000538">
    <property type="protein sequence ID" value="CAD6903511.1"/>
    <property type="molecule type" value="Genomic_DNA"/>
</dbReference>
<feature type="compositionally biased region" description="Low complexity" evidence="1">
    <location>
        <begin position="165"/>
        <end position="203"/>
    </location>
</feature>